<comment type="caution">
    <text evidence="1">The sequence shown here is derived from an EMBL/GenBank/DDBJ whole genome shotgun (WGS) entry which is preliminary data.</text>
</comment>
<dbReference type="InterPro" id="IPR008964">
    <property type="entry name" value="Invasin/intimin_cell_adhesion"/>
</dbReference>
<dbReference type="RefSeq" id="WP_105982067.1">
    <property type="nucleotide sequence ID" value="NZ_MQUC01000003.1"/>
</dbReference>
<organism evidence="1 2">
    <name type="scientific">Nonlabens agnitus</name>
    <dbReference type="NCBI Taxonomy" id="870484"/>
    <lineage>
        <taxon>Bacteria</taxon>
        <taxon>Pseudomonadati</taxon>
        <taxon>Bacteroidota</taxon>
        <taxon>Flavobacteriia</taxon>
        <taxon>Flavobacteriales</taxon>
        <taxon>Flavobacteriaceae</taxon>
        <taxon>Nonlabens</taxon>
    </lineage>
</organism>
<evidence type="ECO:0000313" key="2">
    <source>
        <dbReference type="Proteomes" id="UP000239532"/>
    </source>
</evidence>
<evidence type="ECO:0000313" key="1">
    <source>
        <dbReference type="EMBL" id="PRP66229.1"/>
    </source>
</evidence>
<sequence>MRKLHVYIGLFLLLILSGIGISWNTMTAVISPSQENEQIQIQEPKDQEVHASGISISVLGAVSVQKENFKLIVSGTYGSTISRPEKKDDKWFFQIPPSISKRAGVVQWDLVLEDLIIQKGEFQLLPDTKNLCALENYLGPRSIVANVRDYTMLVAIPTDSLDNMLPDDTQVFLKHQFKNKINTTPFALEKGFAWQRIPSPLSTGRISTGSTLDQISSTELVADVFPDVAVDFQLSLDQNHSYADGNEISTFKTSQITDEHGNVMTDGTLVKFFMSDANGSQWQTMASTINGYAFAKAIHPQTPTTWTVKALIQGIAESPDLIVTFKSIIDDIPVEMQNNDTIVVGPLTSYLGQIIPDGIQVTIDFQGETQILFTEKGMATITFESAINENAEMTIATLGLTKTSKIGSFEKE</sequence>
<dbReference type="SUPFAM" id="SSF49373">
    <property type="entry name" value="Invasin/intimin cell-adhesion fragments"/>
    <property type="match status" value="1"/>
</dbReference>
<dbReference type="Gene3D" id="2.60.40.10">
    <property type="entry name" value="Immunoglobulins"/>
    <property type="match status" value="1"/>
</dbReference>
<accession>A0A2S9WS00</accession>
<gene>
    <name evidence="1" type="ORF">BST86_03550</name>
</gene>
<dbReference type="OrthoDB" id="980944at2"/>
<keyword evidence="2" id="KW-1185">Reference proteome</keyword>
<dbReference type="InterPro" id="IPR013783">
    <property type="entry name" value="Ig-like_fold"/>
</dbReference>
<dbReference type="AlphaFoldDB" id="A0A2S9WS00"/>
<dbReference type="EMBL" id="MQUC01000003">
    <property type="protein sequence ID" value="PRP66229.1"/>
    <property type="molecule type" value="Genomic_DNA"/>
</dbReference>
<name>A0A2S9WS00_9FLAO</name>
<dbReference type="Proteomes" id="UP000239532">
    <property type="component" value="Unassembled WGS sequence"/>
</dbReference>
<proteinExistence type="predicted"/>
<reference evidence="1 2" key="1">
    <citation type="submission" date="2016-11" db="EMBL/GenBank/DDBJ databases">
        <title>Trade-off between light-utilization and light-protection in marine flavobacteria.</title>
        <authorList>
            <person name="Kumagai Y."/>
        </authorList>
    </citation>
    <scope>NUCLEOTIDE SEQUENCE [LARGE SCALE GENOMIC DNA]</scope>
    <source>
        <strain evidence="1 2">JCM 17109</strain>
    </source>
</reference>
<protein>
    <submittedName>
        <fullName evidence="1">Uncharacterized protein</fullName>
    </submittedName>
</protein>